<dbReference type="Proteomes" id="UP001233535">
    <property type="component" value="Unassembled WGS sequence"/>
</dbReference>
<name>A0ABU1CB49_9GAMM</name>
<dbReference type="InterPro" id="IPR009228">
    <property type="entry name" value="Capsid_scaffold_GpO"/>
</dbReference>
<feature type="compositionally biased region" description="Low complexity" evidence="1">
    <location>
        <begin position="266"/>
        <end position="278"/>
    </location>
</feature>
<evidence type="ECO:0000313" key="3">
    <source>
        <dbReference type="Proteomes" id="UP001233535"/>
    </source>
</evidence>
<reference evidence="2 3" key="1">
    <citation type="submission" date="2023-04" db="EMBL/GenBank/DDBJ databases">
        <title>Lysobacter sp. strain UC isolated from soil sample.</title>
        <authorList>
            <person name="Choksket S."/>
            <person name="Harshvardhan F."/>
            <person name="Rana R."/>
            <person name="Patil P.B."/>
            <person name="Korpole S."/>
        </authorList>
    </citation>
    <scope>NUCLEOTIDE SEQUENCE [LARGE SCALE GENOMIC DNA]</scope>
    <source>
        <strain evidence="2 3">UC</strain>
    </source>
</reference>
<sequence>MAKRSKFFRVAVEGATTDGRKIERKWIEQCARNYNPLTYGARVWLEHIRGTLPDSPFRAYGDVVALKAEEVEINGAKKLALFAQIEPTNDLVALNKSKQKLYTSVEIDPSFAATGEAYLFGLGVTDSPASLGTEILAFAAQNPDANPLRDRKQSADTVISAAEGFTLELEEEANEPSLFSTTLAQVRSLLTRKGNADDARFNDLAQVCTELAEYGEELETAHAKTRTEFAAYRTTNDAALKSIQAELAALAEQFSTVERNTPRRPPATGTQPGTTTDC</sequence>
<feature type="region of interest" description="Disordered" evidence="1">
    <location>
        <begin position="256"/>
        <end position="278"/>
    </location>
</feature>
<dbReference type="Pfam" id="PF05929">
    <property type="entry name" value="Phage_GPO"/>
    <property type="match status" value="1"/>
</dbReference>
<dbReference type="RefSeq" id="WP_309261539.1">
    <property type="nucleotide sequence ID" value="NZ_JARUHG010000001.1"/>
</dbReference>
<comment type="caution">
    <text evidence="2">The sequence shown here is derived from an EMBL/GenBank/DDBJ whole genome shotgun (WGS) entry which is preliminary data.</text>
</comment>
<dbReference type="EMBL" id="JARUHG010000001">
    <property type="protein sequence ID" value="MDR0182396.1"/>
    <property type="molecule type" value="Genomic_DNA"/>
</dbReference>
<keyword evidence="3" id="KW-1185">Reference proteome</keyword>
<evidence type="ECO:0000256" key="1">
    <source>
        <dbReference type="SAM" id="MobiDB-lite"/>
    </source>
</evidence>
<proteinExistence type="predicted"/>
<organism evidence="2 3">
    <name type="scientific">Lysobacter arvi</name>
    <dbReference type="NCBI Taxonomy" id="3038776"/>
    <lineage>
        <taxon>Bacteria</taxon>
        <taxon>Pseudomonadati</taxon>
        <taxon>Pseudomonadota</taxon>
        <taxon>Gammaproteobacteria</taxon>
        <taxon>Lysobacterales</taxon>
        <taxon>Lysobacteraceae</taxon>
        <taxon>Lysobacter</taxon>
    </lineage>
</organism>
<gene>
    <name evidence="2" type="ORF">P8609_05335</name>
</gene>
<accession>A0ABU1CB49</accession>
<protein>
    <submittedName>
        <fullName evidence="2">GPO family capsid scaffolding protein</fullName>
    </submittedName>
</protein>
<evidence type="ECO:0000313" key="2">
    <source>
        <dbReference type="EMBL" id="MDR0182396.1"/>
    </source>
</evidence>